<gene>
    <name evidence="2" type="ORF">FQN60_008004</name>
</gene>
<evidence type="ECO:0000256" key="1">
    <source>
        <dbReference type="SAM" id="MobiDB-lite"/>
    </source>
</evidence>
<proteinExistence type="predicted"/>
<evidence type="ECO:0000313" key="2">
    <source>
        <dbReference type="EMBL" id="KAA8584219.1"/>
    </source>
</evidence>
<accession>A0A5J5CT96</accession>
<feature type="region of interest" description="Disordered" evidence="1">
    <location>
        <begin position="74"/>
        <end position="110"/>
    </location>
</feature>
<comment type="caution">
    <text evidence="2">The sequence shown here is derived from an EMBL/GenBank/DDBJ whole genome shotgun (WGS) entry which is preliminary data.</text>
</comment>
<dbReference type="EMBL" id="VOFY01000016">
    <property type="protein sequence ID" value="KAA8584219.1"/>
    <property type="molecule type" value="Genomic_DNA"/>
</dbReference>
<sequence length="124" mass="13656">MSPQRAVWAARIQSTAHRAPARSQTRFSIRILHHASIIPGDSLYLIDLRPALWSHCSFRLIRRDLREILASYSPTLDKRGGGDTTAGGRGVASGLPSPERPGRPKTFSRLWSPICNGKLADNGQ</sequence>
<evidence type="ECO:0000313" key="3">
    <source>
        <dbReference type="Proteomes" id="UP000327493"/>
    </source>
</evidence>
<keyword evidence="3" id="KW-1185">Reference proteome</keyword>
<organism evidence="2 3">
    <name type="scientific">Etheostoma spectabile</name>
    <name type="common">orangethroat darter</name>
    <dbReference type="NCBI Taxonomy" id="54343"/>
    <lineage>
        <taxon>Eukaryota</taxon>
        <taxon>Metazoa</taxon>
        <taxon>Chordata</taxon>
        <taxon>Craniata</taxon>
        <taxon>Vertebrata</taxon>
        <taxon>Euteleostomi</taxon>
        <taxon>Actinopterygii</taxon>
        <taxon>Neopterygii</taxon>
        <taxon>Teleostei</taxon>
        <taxon>Neoteleostei</taxon>
        <taxon>Acanthomorphata</taxon>
        <taxon>Eupercaria</taxon>
        <taxon>Perciformes</taxon>
        <taxon>Percoidei</taxon>
        <taxon>Percidae</taxon>
        <taxon>Etheostomatinae</taxon>
        <taxon>Etheostoma</taxon>
    </lineage>
</organism>
<dbReference type="AlphaFoldDB" id="A0A5J5CT96"/>
<feature type="compositionally biased region" description="Gly residues" evidence="1">
    <location>
        <begin position="82"/>
        <end position="91"/>
    </location>
</feature>
<reference evidence="2 3" key="1">
    <citation type="submission" date="2019-08" db="EMBL/GenBank/DDBJ databases">
        <title>A chromosome-level genome assembly, high-density linkage maps, and genome scans reveal the genomic architecture of hybrid incompatibilities underlying speciation via character displacement in darters (Percidae: Etheostominae).</title>
        <authorList>
            <person name="Moran R.L."/>
            <person name="Catchen J.M."/>
            <person name="Fuller R.C."/>
        </authorList>
    </citation>
    <scope>NUCLEOTIDE SEQUENCE [LARGE SCALE GENOMIC DNA]</scope>
    <source>
        <strain evidence="2">EspeVRDwgs_2016</strain>
        <tissue evidence="2">Muscle</tissue>
    </source>
</reference>
<protein>
    <submittedName>
        <fullName evidence="2">Uncharacterized protein</fullName>
    </submittedName>
</protein>
<dbReference type="Proteomes" id="UP000327493">
    <property type="component" value="Chromosome 16"/>
</dbReference>
<name>A0A5J5CT96_9PERO</name>